<keyword evidence="3" id="KW-0378">Hydrolase</keyword>
<keyword evidence="13" id="KW-1185">Reference proteome</keyword>
<feature type="region of interest" description="Disordered" evidence="10">
    <location>
        <begin position="417"/>
        <end position="436"/>
    </location>
</feature>
<feature type="domain" description="SRP54-type proteins GTP-binding" evidence="11">
    <location>
        <begin position="263"/>
        <end position="276"/>
    </location>
</feature>
<dbReference type="OrthoDB" id="9804720at2"/>
<dbReference type="InterPro" id="IPR022941">
    <property type="entry name" value="SRP54"/>
</dbReference>
<dbReference type="InterPro" id="IPR027417">
    <property type="entry name" value="P-loop_NTPase"/>
</dbReference>
<dbReference type="GO" id="GO:0003924">
    <property type="term" value="F:GTPase activity"/>
    <property type="evidence" value="ECO:0007669"/>
    <property type="project" value="InterPro"/>
</dbReference>
<protein>
    <recommendedName>
        <fullName evidence="8">signal-recognition-particle GTPase</fullName>
        <ecNumber evidence="8">3.6.5.4</ecNumber>
    </recommendedName>
</protein>
<dbReference type="InterPro" id="IPR036891">
    <property type="entry name" value="Signal_recog_part_SRP54_M_sf"/>
</dbReference>
<dbReference type="InterPro" id="IPR013822">
    <property type="entry name" value="Signal_recog_particl_SRP54_hlx"/>
</dbReference>
<gene>
    <name evidence="12" type="primary">ffh</name>
    <name evidence="12" type="ORF">BARAN1_0537</name>
</gene>
<dbReference type="Gene3D" id="3.40.50.300">
    <property type="entry name" value="P-loop containing nucleotide triphosphate hydrolases"/>
    <property type="match status" value="1"/>
</dbReference>
<dbReference type="KEGG" id="bana:BARAN1_0537"/>
<evidence type="ECO:0000313" key="12">
    <source>
        <dbReference type="EMBL" id="SQD92561.1"/>
    </source>
</evidence>
<keyword evidence="5" id="KW-0342">GTP-binding</keyword>
<dbReference type="GO" id="GO:0008312">
    <property type="term" value="F:7S RNA binding"/>
    <property type="evidence" value="ECO:0007669"/>
    <property type="project" value="InterPro"/>
</dbReference>
<dbReference type="SUPFAM" id="SSF52540">
    <property type="entry name" value="P-loop containing nucleoside triphosphate hydrolases"/>
    <property type="match status" value="1"/>
</dbReference>
<dbReference type="Gene3D" id="1.10.260.30">
    <property type="entry name" value="Signal recognition particle, SRP54 subunit, M-domain"/>
    <property type="match status" value="1"/>
</dbReference>
<evidence type="ECO:0000256" key="2">
    <source>
        <dbReference type="ARBA" id="ARBA00022741"/>
    </source>
</evidence>
<evidence type="ECO:0000256" key="3">
    <source>
        <dbReference type="ARBA" id="ARBA00022801"/>
    </source>
</evidence>
<keyword evidence="7" id="KW-0687">Ribonucleoprotein</keyword>
<sequence>MFESLTERLSQAFQRLRAPGRLTPAEVEAGLREIRQALLAADVHYGVVRDLLARVEERSVGEKVVESLAPAEQLLGIVRAEMAAAMGGEATKLRLAGRPAIVLLVGPAGSGKTTTAGKLARHLLRKGRQPFLVCADPQRPAAAEQLATLASRLGIAFARAVEDPVVEVTQAAERARRELRDVLIVDTPGTPPGAAPPPFVADLVAALEPSDVLLVLDALVGQEAVRMGEAFAPLGITGLILTKLDGDARGGAALSLPTRLGEPVLFVGVGEKPEDLEPFDPGRMADRILGFGDLAGLAEVLAEAGGEEVAATAARVREGTFTLEDFLIQFEAMSRAGPLDQLLAKIPGLGKVAPDEEVESELKRSRAIIQSMTVEERRHPHIIGSSRKRRIARGSGTTVQEVNQLLSQYEQARRLVRGLGKQRRPPGGGGRVPVMR</sequence>
<dbReference type="EC" id="3.6.5.4" evidence="8"/>
<dbReference type="SMART" id="SM00962">
    <property type="entry name" value="SRP54"/>
    <property type="match status" value="1"/>
</dbReference>
<evidence type="ECO:0000256" key="7">
    <source>
        <dbReference type="ARBA" id="ARBA00023274"/>
    </source>
</evidence>
<proteinExistence type="inferred from homology"/>
<feature type="compositionally biased region" description="Gly residues" evidence="10">
    <location>
        <begin position="426"/>
        <end position="436"/>
    </location>
</feature>
<dbReference type="SMART" id="SM00382">
    <property type="entry name" value="AAA"/>
    <property type="match status" value="1"/>
</dbReference>
<dbReference type="GO" id="GO:0048500">
    <property type="term" value="C:signal recognition particle"/>
    <property type="evidence" value="ECO:0007669"/>
    <property type="project" value="InterPro"/>
</dbReference>
<evidence type="ECO:0000256" key="10">
    <source>
        <dbReference type="SAM" id="MobiDB-lite"/>
    </source>
</evidence>
<dbReference type="PANTHER" id="PTHR11564">
    <property type="entry name" value="SIGNAL RECOGNITION PARTICLE 54K PROTEIN SRP54"/>
    <property type="match status" value="1"/>
</dbReference>
<dbReference type="Pfam" id="PF02881">
    <property type="entry name" value="SRP54_N"/>
    <property type="match status" value="1"/>
</dbReference>
<evidence type="ECO:0000256" key="6">
    <source>
        <dbReference type="ARBA" id="ARBA00023135"/>
    </source>
</evidence>
<dbReference type="EMBL" id="LS483254">
    <property type="protein sequence ID" value="SQD92561.1"/>
    <property type="molecule type" value="Genomic_DNA"/>
</dbReference>
<reference evidence="13" key="1">
    <citation type="submission" date="2018-05" db="EMBL/GenBank/DDBJ databases">
        <authorList>
            <person name="Hao L."/>
        </authorList>
    </citation>
    <scope>NUCLEOTIDE SEQUENCE [LARGE SCALE GENOMIC DNA]</scope>
</reference>
<evidence type="ECO:0000256" key="1">
    <source>
        <dbReference type="ARBA" id="ARBA00005450"/>
    </source>
</evidence>
<keyword evidence="4" id="KW-0694">RNA-binding</keyword>
<evidence type="ECO:0000256" key="5">
    <source>
        <dbReference type="ARBA" id="ARBA00023134"/>
    </source>
</evidence>
<comment type="similarity">
    <text evidence="1">Belongs to the GTP-binding SRP family. SRP54 subfamily.</text>
</comment>
<dbReference type="AlphaFoldDB" id="A0A2X3KIY6"/>
<keyword evidence="6" id="KW-0733">Signal recognition particle</keyword>
<evidence type="ECO:0000259" key="11">
    <source>
        <dbReference type="PROSITE" id="PS00300"/>
    </source>
</evidence>
<dbReference type="GO" id="GO:0006614">
    <property type="term" value="P:SRP-dependent cotranslational protein targeting to membrane"/>
    <property type="evidence" value="ECO:0007669"/>
    <property type="project" value="InterPro"/>
</dbReference>
<dbReference type="RefSeq" id="WP_122030760.1">
    <property type="nucleotide sequence ID" value="NZ_LS483254.1"/>
</dbReference>
<dbReference type="InterPro" id="IPR000897">
    <property type="entry name" value="SRP54_GTPase_dom"/>
</dbReference>
<keyword evidence="2" id="KW-0547">Nucleotide-binding</keyword>
<dbReference type="Pfam" id="PF00448">
    <property type="entry name" value="SRP54"/>
    <property type="match status" value="1"/>
</dbReference>
<evidence type="ECO:0000256" key="4">
    <source>
        <dbReference type="ARBA" id="ARBA00022884"/>
    </source>
</evidence>
<dbReference type="PROSITE" id="PS00300">
    <property type="entry name" value="SRP54"/>
    <property type="match status" value="1"/>
</dbReference>
<dbReference type="GO" id="GO:0005525">
    <property type="term" value="F:GTP binding"/>
    <property type="evidence" value="ECO:0007669"/>
    <property type="project" value="UniProtKB-KW"/>
</dbReference>
<evidence type="ECO:0000256" key="8">
    <source>
        <dbReference type="ARBA" id="ARBA00035672"/>
    </source>
</evidence>
<evidence type="ECO:0000256" key="9">
    <source>
        <dbReference type="ARBA" id="ARBA00048027"/>
    </source>
</evidence>
<dbReference type="InterPro" id="IPR042101">
    <property type="entry name" value="SRP54_N_sf"/>
</dbReference>
<evidence type="ECO:0000313" key="13">
    <source>
        <dbReference type="Proteomes" id="UP000249818"/>
    </source>
</evidence>
<dbReference type="InterPro" id="IPR004125">
    <property type="entry name" value="Signal_recog_particle_SRP54_M"/>
</dbReference>
<dbReference type="SMART" id="SM00963">
    <property type="entry name" value="SRP54_N"/>
    <property type="match status" value="1"/>
</dbReference>
<dbReference type="PANTHER" id="PTHR11564:SF5">
    <property type="entry name" value="SIGNAL RECOGNITION PARTICLE SUBUNIT SRP54"/>
    <property type="match status" value="1"/>
</dbReference>
<dbReference type="SUPFAM" id="SSF47446">
    <property type="entry name" value="Signal peptide-binding domain"/>
    <property type="match status" value="1"/>
</dbReference>
<dbReference type="InterPro" id="IPR003593">
    <property type="entry name" value="AAA+_ATPase"/>
</dbReference>
<accession>A0A2X3KIY6</accession>
<dbReference type="Proteomes" id="UP000249818">
    <property type="component" value="Chromosome BARAN1"/>
</dbReference>
<comment type="catalytic activity">
    <reaction evidence="9">
        <text>GTP + H2O = GDP + phosphate + H(+)</text>
        <dbReference type="Rhea" id="RHEA:19669"/>
        <dbReference type="ChEBI" id="CHEBI:15377"/>
        <dbReference type="ChEBI" id="CHEBI:15378"/>
        <dbReference type="ChEBI" id="CHEBI:37565"/>
        <dbReference type="ChEBI" id="CHEBI:43474"/>
        <dbReference type="ChEBI" id="CHEBI:58189"/>
        <dbReference type="EC" id="3.6.5.4"/>
    </reaction>
</comment>
<organism evidence="12 13">
    <name type="scientific">Candidatus Bipolaricaulis anaerobius</name>
    <dbReference type="NCBI Taxonomy" id="2026885"/>
    <lineage>
        <taxon>Bacteria</taxon>
        <taxon>Candidatus Bipolaricaulota</taxon>
        <taxon>Candidatus Bipolaricaulia</taxon>
        <taxon>Candidatus Bipolaricaulales</taxon>
        <taxon>Candidatus Bipolaricaulaceae</taxon>
        <taxon>Candidatus Bipolaricaulis</taxon>
    </lineage>
</organism>
<dbReference type="Pfam" id="PF02978">
    <property type="entry name" value="SRP_SPB"/>
    <property type="match status" value="1"/>
</dbReference>
<dbReference type="Gene3D" id="1.20.120.140">
    <property type="entry name" value="Signal recognition particle SRP54, nucleotide-binding domain"/>
    <property type="match status" value="1"/>
</dbReference>
<name>A0A2X3KIY6_9BACT</name>